<dbReference type="RefSeq" id="WP_007208703.1">
    <property type="nucleotide sequence ID" value="NZ_JXKT01000001.1"/>
</dbReference>
<dbReference type="Proteomes" id="UP000010296">
    <property type="component" value="Unassembled WGS sequence"/>
</dbReference>
<gene>
    <name evidence="2" type="ORF">HMPREF9088_1690</name>
</gene>
<proteinExistence type="predicted"/>
<dbReference type="AlphaFoldDB" id="E6LH50"/>
<keyword evidence="1" id="KW-1133">Transmembrane helix</keyword>
<name>E6LH50_ENTI1</name>
<dbReference type="HOGENOM" id="CLU_2989690_0_0_9"/>
<protein>
    <submittedName>
        <fullName evidence="2">Uncharacterized protein</fullName>
    </submittedName>
</protein>
<sequence length="57" mass="6418">MNKEKKLSHHQAKRPANPTVVLKNFGLASFLCSWYFYHAGLISLAAQNNCVRIVTSL</sequence>
<reference evidence="2 3" key="1">
    <citation type="submission" date="2010-12" db="EMBL/GenBank/DDBJ databases">
        <authorList>
            <person name="Muzny D."/>
            <person name="Qin X."/>
            <person name="Deng J."/>
            <person name="Jiang H."/>
            <person name="Liu Y."/>
            <person name="Qu J."/>
            <person name="Song X.-Z."/>
            <person name="Zhang L."/>
            <person name="Thornton R."/>
            <person name="Coyle M."/>
            <person name="Francisco L."/>
            <person name="Jackson L."/>
            <person name="Javaid M."/>
            <person name="Korchina V."/>
            <person name="Kovar C."/>
            <person name="Mata R."/>
            <person name="Mathew T."/>
            <person name="Ngo R."/>
            <person name="Nguyen L."/>
            <person name="Nguyen N."/>
            <person name="Okwuonu G."/>
            <person name="Ongeri F."/>
            <person name="Pham C."/>
            <person name="Simmons D."/>
            <person name="Wilczek-Boney K."/>
            <person name="Hale W."/>
            <person name="Jakkamsetti A."/>
            <person name="Pham P."/>
            <person name="Ruth R."/>
            <person name="San Lucas F."/>
            <person name="Warren J."/>
            <person name="Zhang J."/>
            <person name="Zhao Z."/>
            <person name="Zhou C."/>
            <person name="Zhu D."/>
            <person name="Lee S."/>
            <person name="Bess C."/>
            <person name="Blankenburg K."/>
            <person name="Forbes L."/>
            <person name="Fu Q."/>
            <person name="Gubbala S."/>
            <person name="Hirani K."/>
            <person name="Jayaseelan J.C."/>
            <person name="Lara F."/>
            <person name="Munidasa M."/>
            <person name="Palculict T."/>
            <person name="Patil S."/>
            <person name="Pu L.-L."/>
            <person name="Saada N."/>
            <person name="Tang L."/>
            <person name="Weissenberger G."/>
            <person name="Zhu Y."/>
            <person name="Hemphill L."/>
            <person name="Shang Y."/>
            <person name="Youmans B."/>
            <person name="Ayvaz T."/>
            <person name="Ross M."/>
            <person name="Santibanez J."/>
            <person name="Aqrawi P."/>
            <person name="Gross S."/>
            <person name="Joshi V."/>
            <person name="Fowler G."/>
            <person name="Nazareth L."/>
            <person name="Reid J."/>
            <person name="Worley K."/>
            <person name="Petrosino J."/>
            <person name="Highlander S."/>
            <person name="Gibbs R."/>
        </authorList>
    </citation>
    <scope>NUCLEOTIDE SEQUENCE [LARGE SCALE GENOMIC DNA]</scope>
    <source>
        <strain evidence="3">DSM 15952 / CCUG 50447 / LMG 22039 / TP 1.5</strain>
    </source>
</reference>
<keyword evidence="3" id="KW-1185">Reference proteome</keyword>
<dbReference type="EMBL" id="AEPV01000066">
    <property type="protein sequence ID" value="EFU73574.1"/>
    <property type="molecule type" value="Genomic_DNA"/>
</dbReference>
<evidence type="ECO:0000313" key="2">
    <source>
        <dbReference type="EMBL" id="EFU73574.1"/>
    </source>
</evidence>
<dbReference type="STRING" id="888064.HMPREF9088_1690"/>
<keyword evidence="1" id="KW-0472">Membrane</keyword>
<organism evidence="2 3">
    <name type="scientific">Enterococcus italicus (strain DSM 15952 / CCUG 50447 / LMG 22039 / TP 1.5)</name>
    <dbReference type="NCBI Taxonomy" id="888064"/>
    <lineage>
        <taxon>Bacteria</taxon>
        <taxon>Bacillati</taxon>
        <taxon>Bacillota</taxon>
        <taxon>Bacilli</taxon>
        <taxon>Lactobacillales</taxon>
        <taxon>Enterococcaceae</taxon>
        <taxon>Enterococcus</taxon>
    </lineage>
</organism>
<keyword evidence="1" id="KW-0812">Transmembrane</keyword>
<comment type="caution">
    <text evidence="2">The sequence shown here is derived from an EMBL/GenBank/DDBJ whole genome shotgun (WGS) entry which is preliminary data.</text>
</comment>
<evidence type="ECO:0000256" key="1">
    <source>
        <dbReference type="SAM" id="Phobius"/>
    </source>
</evidence>
<evidence type="ECO:0000313" key="3">
    <source>
        <dbReference type="Proteomes" id="UP000010296"/>
    </source>
</evidence>
<feature type="transmembrane region" description="Helical" evidence="1">
    <location>
        <begin position="20"/>
        <end position="37"/>
    </location>
</feature>
<accession>E6LH50</accession>